<dbReference type="HAMAP" id="MF_02064">
    <property type="entry name" value="Sigma70_SigI"/>
    <property type="match status" value="1"/>
</dbReference>
<accession>A0ABT9TWI2</accession>
<protein>
    <recommendedName>
        <fullName evidence="6">RNA polymerase sigma factor SigI</fullName>
    </recommendedName>
</protein>
<evidence type="ECO:0000259" key="7">
    <source>
        <dbReference type="Pfam" id="PF04542"/>
    </source>
</evidence>
<proteinExistence type="inferred from homology"/>
<feature type="domain" description="RNA polymerase sigma-70 region 2" evidence="7">
    <location>
        <begin position="46"/>
        <end position="116"/>
    </location>
</feature>
<feature type="short sequence motif" description="Polymerase core binding" evidence="6">
    <location>
        <begin position="71"/>
        <end position="84"/>
    </location>
</feature>
<dbReference type="PIRSF" id="PIRSF038953">
    <property type="entry name" value="SigI"/>
    <property type="match status" value="1"/>
</dbReference>
<dbReference type="InterPro" id="IPR013325">
    <property type="entry name" value="RNA_pol_sigma_r2"/>
</dbReference>
<keyword evidence="2 6" id="KW-0805">Transcription regulation</keyword>
<comment type="activity regulation">
    <text evidence="6">Negatively regulated by the anti-sigma-I factor RsgI.</text>
</comment>
<comment type="function">
    <text evidence="6">Sigma factors are initiation factors that promote the attachment of RNA polymerase to specific initiation sites and are then released.</text>
</comment>
<sequence>MLLVLFKRFLRKSASAKTQELEQKLTPEQWVARIRLGDELLREQFIADYKPYILKVTSRFSKRYIDPTRDDEFSIALLAFNETINQFDSNAGKSFLGFAETVIRRRLIDYVRKEQRHAQVVPYSMFDAEEEDQAVYNSVETKQALNQYDLMQTENERRLEIGDLNAELESYGITFMELVEQSPKHTDSRKLLIGIAQTLAYQSELYETFKHTGRLPVKELTELCGVSRKTVERNRKYIIAIALVISGTYPFMHDYLNITFEPNSMNQEASQ</sequence>
<keyword evidence="5 6" id="KW-0804">Transcription</keyword>
<dbReference type="SUPFAM" id="SSF88946">
    <property type="entry name" value="Sigma2 domain of RNA polymerase sigma factors"/>
    <property type="match status" value="1"/>
</dbReference>
<evidence type="ECO:0000313" key="8">
    <source>
        <dbReference type="EMBL" id="MDQ0111083.1"/>
    </source>
</evidence>
<name>A0ABT9TWI2_PAEHA</name>
<keyword evidence="1 6" id="KW-0963">Cytoplasm</keyword>
<evidence type="ECO:0000256" key="1">
    <source>
        <dbReference type="ARBA" id="ARBA00022490"/>
    </source>
</evidence>
<dbReference type="NCBIfam" id="NF006176">
    <property type="entry name" value="PRK08311.2-4"/>
    <property type="match status" value="1"/>
</dbReference>
<dbReference type="Pfam" id="PF04542">
    <property type="entry name" value="Sigma70_r2"/>
    <property type="match status" value="1"/>
</dbReference>
<evidence type="ECO:0000313" key="9">
    <source>
        <dbReference type="Proteomes" id="UP001229346"/>
    </source>
</evidence>
<dbReference type="NCBIfam" id="TIGR02937">
    <property type="entry name" value="sigma70-ECF"/>
    <property type="match status" value="1"/>
</dbReference>
<comment type="subunit">
    <text evidence="6">Interacts with RsgI.</text>
</comment>
<reference evidence="8 9" key="1">
    <citation type="submission" date="2023-07" db="EMBL/GenBank/DDBJ databases">
        <title>Sorghum-associated microbial communities from plants grown in Nebraska, USA.</title>
        <authorList>
            <person name="Schachtman D."/>
        </authorList>
    </citation>
    <scope>NUCLEOTIDE SEQUENCE [LARGE SCALE GENOMIC DNA]</scope>
    <source>
        <strain evidence="8 9">CC482</strain>
    </source>
</reference>
<evidence type="ECO:0000256" key="6">
    <source>
        <dbReference type="HAMAP-Rule" id="MF_02064"/>
    </source>
</evidence>
<evidence type="ECO:0000256" key="2">
    <source>
        <dbReference type="ARBA" id="ARBA00023015"/>
    </source>
</evidence>
<comment type="similarity">
    <text evidence="6">Belongs to the sigma-70 factor family. SigI subfamily.</text>
</comment>
<keyword evidence="4 6" id="KW-0238">DNA-binding</keyword>
<keyword evidence="9" id="KW-1185">Reference proteome</keyword>
<keyword evidence="6" id="KW-0346">Stress response</keyword>
<evidence type="ECO:0000256" key="3">
    <source>
        <dbReference type="ARBA" id="ARBA00023082"/>
    </source>
</evidence>
<organism evidence="8 9">
    <name type="scientific">Paenibacillus harenae</name>
    <dbReference type="NCBI Taxonomy" id="306543"/>
    <lineage>
        <taxon>Bacteria</taxon>
        <taxon>Bacillati</taxon>
        <taxon>Bacillota</taxon>
        <taxon>Bacilli</taxon>
        <taxon>Bacillales</taxon>
        <taxon>Paenibacillaceae</taxon>
        <taxon>Paenibacillus</taxon>
    </lineage>
</organism>
<evidence type="ECO:0000256" key="4">
    <source>
        <dbReference type="ARBA" id="ARBA00023125"/>
    </source>
</evidence>
<evidence type="ECO:0000256" key="5">
    <source>
        <dbReference type="ARBA" id="ARBA00023163"/>
    </source>
</evidence>
<dbReference type="InterPro" id="IPR014284">
    <property type="entry name" value="RNA_pol_sigma-70_dom"/>
</dbReference>
<comment type="caution">
    <text evidence="8">The sequence shown here is derived from an EMBL/GenBank/DDBJ whole genome shotgun (WGS) entry which is preliminary data.</text>
</comment>
<keyword evidence="3 6" id="KW-0731">Sigma factor</keyword>
<comment type="subcellular location">
    <subcellularLocation>
        <location evidence="6">Cytoplasm</location>
    </subcellularLocation>
</comment>
<dbReference type="EMBL" id="JAUSSU010000001">
    <property type="protein sequence ID" value="MDQ0111083.1"/>
    <property type="molecule type" value="Genomic_DNA"/>
</dbReference>
<feature type="DNA-binding region" description="H-T-H motif" evidence="6">
    <location>
        <begin position="217"/>
        <end position="236"/>
    </location>
</feature>
<dbReference type="InterPro" id="IPR007627">
    <property type="entry name" value="RNA_pol_sigma70_r2"/>
</dbReference>
<gene>
    <name evidence="6" type="primary">sigI</name>
    <name evidence="8" type="ORF">J2T15_000499</name>
</gene>
<dbReference type="Gene3D" id="1.10.1740.10">
    <property type="match status" value="1"/>
</dbReference>
<dbReference type="NCBIfam" id="TIGR02895">
    <property type="entry name" value="spore_sigI"/>
    <property type="match status" value="1"/>
</dbReference>
<dbReference type="InterPro" id="IPR014244">
    <property type="entry name" value="RNA_pol_sigma-I"/>
</dbReference>
<dbReference type="Proteomes" id="UP001229346">
    <property type="component" value="Unassembled WGS sequence"/>
</dbReference>